<dbReference type="Pfam" id="PF02080">
    <property type="entry name" value="TrkA_C"/>
    <property type="match status" value="1"/>
</dbReference>
<dbReference type="PRINTS" id="PR00335">
    <property type="entry name" value="KUPTAKETRKA"/>
</dbReference>
<name>A0A7M2YTK0_9ACTN</name>
<keyword evidence="3" id="KW-0633">Potassium transport</keyword>
<dbReference type="OrthoDB" id="9775180at2"/>
<reference evidence="10" key="2">
    <citation type="journal article" date="2019" name="MicrobiologyOpen">
        <title>High-quality draft genome sequence of Gaiella occulta isolated from a 150 meter deep mineral water borehole and comparison with the genome sequences of other deep-branching lineages of the phylum Actinobacteria.</title>
        <authorList>
            <person name="Severino R."/>
            <person name="Froufe H.J.C."/>
            <person name="Barroso C."/>
            <person name="Albuquerque L."/>
            <person name="Lobo-da-Cunha A."/>
            <person name="da Costa M.S."/>
            <person name="Egas C."/>
        </authorList>
    </citation>
    <scope>NUCLEOTIDE SEQUENCE [LARGE SCALE GENOMIC DNA]</scope>
    <source>
        <strain evidence="10">F2-233</strain>
    </source>
</reference>
<evidence type="ECO:0000256" key="5">
    <source>
        <dbReference type="ARBA" id="ARBA00023027"/>
    </source>
</evidence>
<sequence>MYVIVAGGGKVGANVARSLLGMGHELTLVEQRRDRFERLEVEFGHVAMLGDATEITVLERAGIARPPDLVLAVTGDDEDNLVIAQIAREGYEVQKVIARVNDPRNQQHFDLLGIGPTVCATSGILGLVEHEVPEHGLVRLLELRREGLEVVEVLVGPDSPAAGKRVAGLALPDGSRLVSVMRHGVAEIAVGDTVIRPGDQVVAILKPGLEDALRRALVG</sequence>
<keyword evidence="6" id="KW-0406">Ion transport</keyword>
<evidence type="ECO:0000256" key="3">
    <source>
        <dbReference type="ARBA" id="ARBA00022538"/>
    </source>
</evidence>
<dbReference type="SUPFAM" id="SSF51735">
    <property type="entry name" value="NAD(P)-binding Rossmann-fold domains"/>
    <property type="match status" value="1"/>
</dbReference>
<dbReference type="GO" id="GO:0015079">
    <property type="term" value="F:potassium ion transmembrane transporter activity"/>
    <property type="evidence" value="ECO:0007669"/>
    <property type="project" value="InterPro"/>
</dbReference>
<dbReference type="PANTHER" id="PTHR43833:SF5">
    <property type="entry name" value="TRK SYSTEM POTASSIUM UPTAKE PROTEIN TRKA"/>
    <property type="match status" value="1"/>
</dbReference>
<evidence type="ECO:0000256" key="4">
    <source>
        <dbReference type="ARBA" id="ARBA00022958"/>
    </source>
</evidence>
<evidence type="ECO:0000313" key="9">
    <source>
        <dbReference type="EMBL" id="RDI73481.1"/>
    </source>
</evidence>
<evidence type="ECO:0000256" key="6">
    <source>
        <dbReference type="ARBA" id="ARBA00023065"/>
    </source>
</evidence>
<keyword evidence="5" id="KW-0520">NAD</keyword>
<dbReference type="InterPro" id="IPR036291">
    <property type="entry name" value="NAD(P)-bd_dom_sf"/>
</dbReference>
<dbReference type="PANTHER" id="PTHR43833">
    <property type="entry name" value="POTASSIUM CHANNEL PROTEIN 2-RELATED-RELATED"/>
    <property type="match status" value="1"/>
</dbReference>
<gene>
    <name evidence="9" type="ORF">Gocc_2837</name>
</gene>
<feature type="domain" description="RCK N-terminal" evidence="7">
    <location>
        <begin position="1"/>
        <end position="125"/>
    </location>
</feature>
<organism evidence="9 10">
    <name type="scientific">Gaiella occulta</name>
    <dbReference type="NCBI Taxonomy" id="1002870"/>
    <lineage>
        <taxon>Bacteria</taxon>
        <taxon>Bacillati</taxon>
        <taxon>Actinomycetota</taxon>
        <taxon>Thermoleophilia</taxon>
        <taxon>Gaiellales</taxon>
        <taxon>Gaiellaceae</taxon>
        <taxon>Gaiella</taxon>
    </lineage>
</organism>
<keyword evidence="4" id="KW-0630">Potassium</keyword>
<feature type="domain" description="RCK C-terminal" evidence="8">
    <location>
        <begin position="138"/>
        <end position="219"/>
    </location>
</feature>
<evidence type="ECO:0000259" key="8">
    <source>
        <dbReference type="PROSITE" id="PS51202"/>
    </source>
</evidence>
<proteinExistence type="predicted"/>
<dbReference type="InterPro" id="IPR006036">
    <property type="entry name" value="K_uptake_TrkA"/>
</dbReference>
<dbReference type="GO" id="GO:0005886">
    <property type="term" value="C:plasma membrane"/>
    <property type="evidence" value="ECO:0007669"/>
    <property type="project" value="InterPro"/>
</dbReference>
<accession>A0A7M2YTK0</accession>
<dbReference type="Proteomes" id="UP000254134">
    <property type="component" value="Unassembled WGS sequence"/>
</dbReference>
<dbReference type="InterPro" id="IPR006037">
    <property type="entry name" value="RCK_C"/>
</dbReference>
<dbReference type="Gene3D" id="3.30.70.1450">
    <property type="entry name" value="Regulator of K+ conductance, C-terminal domain"/>
    <property type="match status" value="1"/>
</dbReference>
<evidence type="ECO:0000256" key="1">
    <source>
        <dbReference type="ARBA" id="ARBA00017378"/>
    </source>
</evidence>
<dbReference type="AlphaFoldDB" id="A0A7M2YTK0"/>
<dbReference type="PROSITE" id="PS51202">
    <property type="entry name" value="RCK_C"/>
    <property type="match status" value="1"/>
</dbReference>
<dbReference type="RefSeq" id="WP_114797229.1">
    <property type="nucleotide sequence ID" value="NZ_QQZY01000009.1"/>
</dbReference>
<dbReference type="InterPro" id="IPR003148">
    <property type="entry name" value="RCK_N"/>
</dbReference>
<dbReference type="InterPro" id="IPR036721">
    <property type="entry name" value="RCK_C_sf"/>
</dbReference>
<keyword evidence="10" id="KW-1185">Reference proteome</keyword>
<reference evidence="9 10" key="1">
    <citation type="submission" date="2018-07" db="EMBL/GenBank/DDBJ databases">
        <title>High-quality-draft genome sequence of Gaiella occulta.</title>
        <authorList>
            <person name="Severino R."/>
            <person name="Froufe H.J.C."/>
            <person name="Rainey F.A."/>
            <person name="Barroso C."/>
            <person name="Albuquerque L."/>
            <person name="Lobo-Da-Cunha A."/>
            <person name="Da Costa M.S."/>
            <person name="Egas C."/>
        </authorList>
    </citation>
    <scope>NUCLEOTIDE SEQUENCE [LARGE SCALE GENOMIC DNA]</scope>
    <source>
        <strain evidence="9 10">F2-233</strain>
    </source>
</reference>
<evidence type="ECO:0000313" key="10">
    <source>
        <dbReference type="Proteomes" id="UP000254134"/>
    </source>
</evidence>
<evidence type="ECO:0000256" key="2">
    <source>
        <dbReference type="ARBA" id="ARBA00022448"/>
    </source>
</evidence>
<dbReference type="InterPro" id="IPR050721">
    <property type="entry name" value="Trk_Ktr_HKT_K-transport"/>
</dbReference>
<comment type="caution">
    <text evidence="9">The sequence shown here is derived from an EMBL/GenBank/DDBJ whole genome shotgun (WGS) entry which is preliminary data.</text>
</comment>
<keyword evidence="2" id="KW-0813">Transport</keyword>
<dbReference type="Gene3D" id="3.40.50.720">
    <property type="entry name" value="NAD(P)-binding Rossmann-like Domain"/>
    <property type="match status" value="1"/>
</dbReference>
<dbReference type="SUPFAM" id="SSF116726">
    <property type="entry name" value="TrkA C-terminal domain-like"/>
    <property type="match status" value="1"/>
</dbReference>
<dbReference type="Pfam" id="PF02254">
    <property type="entry name" value="TrkA_N"/>
    <property type="match status" value="1"/>
</dbReference>
<evidence type="ECO:0000259" key="7">
    <source>
        <dbReference type="PROSITE" id="PS51201"/>
    </source>
</evidence>
<protein>
    <recommendedName>
        <fullName evidence="1">Trk system potassium uptake protein TrkA</fullName>
    </recommendedName>
</protein>
<dbReference type="EMBL" id="QQZY01000009">
    <property type="protein sequence ID" value="RDI73481.1"/>
    <property type="molecule type" value="Genomic_DNA"/>
</dbReference>
<dbReference type="PROSITE" id="PS51201">
    <property type="entry name" value="RCK_N"/>
    <property type="match status" value="1"/>
</dbReference>